<organism evidence="4 5">
    <name type="scientific">Hydrocarboniclastica marina</name>
    <dbReference type="NCBI Taxonomy" id="2259620"/>
    <lineage>
        <taxon>Bacteria</taxon>
        <taxon>Pseudomonadati</taxon>
        <taxon>Pseudomonadota</taxon>
        <taxon>Gammaproteobacteria</taxon>
        <taxon>Alteromonadales</taxon>
        <taxon>Alteromonadaceae</taxon>
        <taxon>Hydrocarboniclastica</taxon>
    </lineage>
</organism>
<dbReference type="OrthoDB" id="5355033at2"/>
<dbReference type="InterPro" id="IPR050832">
    <property type="entry name" value="Bact_Acetyltransf"/>
</dbReference>
<dbReference type="CDD" id="cd04301">
    <property type="entry name" value="NAT_SF"/>
    <property type="match status" value="1"/>
</dbReference>
<dbReference type="InterPro" id="IPR000182">
    <property type="entry name" value="GNAT_dom"/>
</dbReference>
<dbReference type="PANTHER" id="PTHR43877:SF1">
    <property type="entry name" value="ACETYLTRANSFERASE"/>
    <property type="match status" value="1"/>
</dbReference>
<keyword evidence="1 4" id="KW-0808">Transferase</keyword>
<feature type="domain" description="N-acetyltransferase" evidence="3">
    <location>
        <begin position="3"/>
        <end position="150"/>
    </location>
</feature>
<dbReference type="Pfam" id="PF13673">
    <property type="entry name" value="Acetyltransf_10"/>
    <property type="match status" value="1"/>
</dbReference>
<gene>
    <name evidence="4" type="ORF">soil367_15135</name>
</gene>
<keyword evidence="5" id="KW-1185">Reference proteome</keyword>
<dbReference type="PANTHER" id="PTHR43877">
    <property type="entry name" value="AMINOALKYLPHOSPHONATE N-ACETYLTRANSFERASE-RELATED-RELATED"/>
    <property type="match status" value="1"/>
</dbReference>
<dbReference type="RefSeq" id="WP_136549863.1">
    <property type="nucleotide sequence ID" value="NZ_CP031093.1"/>
</dbReference>
<evidence type="ECO:0000259" key="3">
    <source>
        <dbReference type="PROSITE" id="PS51186"/>
    </source>
</evidence>
<evidence type="ECO:0000256" key="2">
    <source>
        <dbReference type="ARBA" id="ARBA00023315"/>
    </source>
</evidence>
<dbReference type="Gene3D" id="3.40.630.30">
    <property type="match status" value="1"/>
</dbReference>
<sequence>MNCEIRNAQPADAGDISRVIIAALRQTNGQDYPQDIIQRIEKSFSPDGISRLMSERKVFVAVIGGDVVGTASLDGQVVRSVFVAPGKQKQGIGKRLMDAVERAARDAGMQILSVPSSITAEAFYARLGFIPISERYHGDERTMIMERELG</sequence>
<evidence type="ECO:0000313" key="4">
    <source>
        <dbReference type="EMBL" id="QCF27156.1"/>
    </source>
</evidence>
<dbReference type="Proteomes" id="UP000298049">
    <property type="component" value="Chromosome"/>
</dbReference>
<dbReference type="GO" id="GO:0016747">
    <property type="term" value="F:acyltransferase activity, transferring groups other than amino-acyl groups"/>
    <property type="evidence" value="ECO:0007669"/>
    <property type="project" value="InterPro"/>
</dbReference>
<dbReference type="EMBL" id="CP031093">
    <property type="protein sequence ID" value="QCF27156.1"/>
    <property type="molecule type" value="Genomic_DNA"/>
</dbReference>
<dbReference type="SUPFAM" id="SSF55729">
    <property type="entry name" value="Acyl-CoA N-acyltransferases (Nat)"/>
    <property type="match status" value="1"/>
</dbReference>
<name>A0A4P7XJ82_9ALTE</name>
<dbReference type="AlphaFoldDB" id="A0A4P7XJ82"/>
<keyword evidence="2" id="KW-0012">Acyltransferase</keyword>
<dbReference type="PROSITE" id="PS51186">
    <property type="entry name" value="GNAT"/>
    <property type="match status" value="1"/>
</dbReference>
<accession>A0A4P7XJ82</accession>
<evidence type="ECO:0000313" key="5">
    <source>
        <dbReference type="Proteomes" id="UP000298049"/>
    </source>
</evidence>
<protein>
    <submittedName>
        <fullName evidence="4">GNAT family N-acetyltransferase</fullName>
    </submittedName>
</protein>
<dbReference type="InterPro" id="IPR016181">
    <property type="entry name" value="Acyl_CoA_acyltransferase"/>
</dbReference>
<dbReference type="KEGG" id="hmi:soil367_15135"/>
<proteinExistence type="predicted"/>
<reference evidence="4 5" key="1">
    <citation type="submission" date="2018-07" db="EMBL/GenBank/DDBJ databases">
        <title>Marsedoiliclastica nanhaica gen. nov. sp. nov., a novel marine hydrocarbonoclastic bacterium isolated from an in-situ enriched hydrocarbon-degrading consortium in deep-sea sediment.</title>
        <authorList>
            <person name="Dong C."/>
            <person name="Ma T."/>
            <person name="Liu R."/>
            <person name="Shao Z."/>
        </authorList>
    </citation>
    <scope>NUCLEOTIDE SEQUENCE [LARGE SCALE GENOMIC DNA]</scope>
    <source>
        <strain evidence="5">soil36-7</strain>
    </source>
</reference>
<evidence type="ECO:0000256" key="1">
    <source>
        <dbReference type="ARBA" id="ARBA00022679"/>
    </source>
</evidence>